<dbReference type="Proteomes" id="UP000009022">
    <property type="component" value="Unassembled WGS sequence"/>
</dbReference>
<dbReference type="InterPro" id="IPR012913">
    <property type="entry name" value="OS9-like_dom"/>
</dbReference>
<feature type="region of interest" description="Disordered" evidence="5">
    <location>
        <begin position="525"/>
        <end position="551"/>
    </location>
</feature>
<dbReference type="PROSITE" id="PS51914">
    <property type="entry name" value="MRH"/>
    <property type="match status" value="1"/>
</dbReference>
<keyword evidence="4" id="KW-1015">Disulfide bond</keyword>
<organism evidence="8 9">
    <name type="scientific">Trichoplax adhaerens</name>
    <name type="common">Trichoplax reptans</name>
    <dbReference type="NCBI Taxonomy" id="10228"/>
    <lineage>
        <taxon>Eukaryota</taxon>
        <taxon>Metazoa</taxon>
        <taxon>Placozoa</taxon>
        <taxon>Uniplacotomia</taxon>
        <taxon>Trichoplacea</taxon>
        <taxon>Trichoplacidae</taxon>
        <taxon>Trichoplax</taxon>
    </lineage>
</organism>
<evidence type="ECO:0000256" key="2">
    <source>
        <dbReference type="ARBA" id="ARBA00022729"/>
    </source>
</evidence>
<dbReference type="PANTHER" id="PTHR15414">
    <property type="entry name" value="OS-9-RELATED"/>
    <property type="match status" value="1"/>
</dbReference>
<dbReference type="SUPFAM" id="SSF50911">
    <property type="entry name" value="Mannose 6-phosphate receptor domain"/>
    <property type="match status" value="1"/>
</dbReference>
<dbReference type="EMBL" id="DS985256">
    <property type="protein sequence ID" value="EDV20948.1"/>
    <property type="molecule type" value="Genomic_DNA"/>
</dbReference>
<comment type="subcellular location">
    <subcellularLocation>
        <location evidence="1">Endoplasmic reticulum</location>
    </subcellularLocation>
</comment>
<dbReference type="CTD" id="6757742"/>
<name>B3S8G7_TRIAD</name>
<gene>
    <name evidence="8" type="ORF">TRIADDRAFT_60534</name>
</gene>
<feature type="region of interest" description="Disordered" evidence="5">
    <location>
        <begin position="463"/>
        <end position="482"/>
    </location>
</feature>
<dbReference type="PhylomeDB" id="B3S8G7"/>
<keyword evidence="3" id="KW-0256">Endoplasmic reticulum</keyword>
<dbReference type="OrthoDB" id="448954at2759"/>
<dbReference type="InterPro" id="IPR044865">
    <property type="entry name" value="MRH_dom"/>
</dbReference>
<dbReference type="Pfam" id="PF07915">
    <property type="entry name" value="PRKCSH"/>
    <property type="match status" value="1"/>
</dbReference>
<dbReference type="InterPro" id="IPR045149">
    <property type="entry name" value="OS-9-like"/>
</dbReference>
<keyword evidence="9" id="KW-1185">Reference proteome</keyword>
<dbReference type="InterPro" id="IPR009011">
    <property type="entry name" value="Man6P_isomerase_rcpt-bd_dom_sf"/>
</dbReference>
<feature type="signal peptide" evidence="6">
    <location>
        <begin position="1"/>
        <end position="17"/>
    </location>
</feature>
<dbReference type="GO" id="GO:0030968">
    <property type="term" value="P:endoplasmic reticulum unfolded protein response"/>
    <property type="evidence" value="ECO:0007669"/>
    <property type="project" value="InterPro"/>
</dbReference>
<evidence type="ECO:0000313" key="9">
    <source>
        <dbReference type="Proteomes" id="UP000009022"/>
    </source>
</evidence>
<dbReference type="KEGG" id="tad:TRIADDRAFT_60534"/>
<evidence type="ECO:0000259" key="7">
    <source>
        <dbReference type="PROSITE" id="PS51914"/>
    </source>
</evidence>
<dbReference type="GO" id="GO:0005788">
    <property type="term" value="C:endoplasmic reticulum lumen"/>
    <property type="evidence" value="ECO:0000318"/>
    <property type="project" value="GO_Central"/>
</dbReference>
<dbReference type="Gene3D" id="2.70.130.10">
    <property type="entry name" value="Mannose-6-phosphate receptor binding domain"/>
    <property type="match status" value="1"/>
</dbReference>
<evidence type="ECO:0000256" key="3">
    <source>
        <dbReference type="ARBA" id="ARBA00022824"/>
    </source>
</evidence>
<dbReference type="HOGENOM" id="CLU_428532_0_0_1"/>
<dbReference type="InParanoid" id="B3S8G7"/>
<accession>B3S8G7</accession>
<sequence length="639" mass="73492">MFLATFVIAYLLSLVTTNDIPATELDLEELKQVQYGLEIQTTPVVENLLVAVISLQSIYVILALNFEMEEKDNNDDNPAFTIKSKYGQLYYCTIPKWKEEIQTQKATSNTTNITELLRPLENTCMTKSKGWWTYKFCYNDRIEQYHIQDDEITGDIISLGSFESEKDWSKEDETLHELQRYHSQMYTNGSVCDSTNKARQTQIKLYCEEDSENYIGRISEPTECVYVINIFTPLLCQHPSLRPKAAVKPRPISCSPVLNAVEYSNYQQMIKETVPSKNNDMANNNKHLNSVQQYKQIVKDIVAAKAKTNDAANRSGIKKGTFKQCTARERPNEGNSVQRYWQIVNDIVNSGKSTQTITTEDKLSYRLANGNKPSATSKSSTIIKQLGEEKWSDKHDNLIQNAALDRSSKLISKKSGSDRYLELYMKMIYIEELKYLLRKYRTILMKYHEAEKIDEITPTETKKDVLESNDEHQQDGANKNIDLKRSKLSSNFQLNAIDRMTHILKVISSKLKLKLSRIIEAPKKNTVPDQQDEIDRNANEESIGTSSKTDKRSNEIVKFVKSVLKGMKINPADVEVRIITVNNDDMGDDKTLTNKEKQNLENAIKTLFGSKEQLQQEEIRQRKLQEGYNFKWPINKEAH</sequence>
<evidence type="ECO:0000256" key="5">
    <source>
        <dbReference type="SAM" id="MobiDB-lite"/>
    </source>
</evidence>
<evidence type="ECO:0000256" key="1">
    <source>
        <dbReference type="ARBA" id="ARBA00004240"/>
    </source>
</evidence>
<evidence type="ECO:0000256" key="6">
    <source>
        <dbReference type="SAM" id="SignalP"/>
    </source>
</evidence>
<feature type="chain" id="PRO_5002797306" description="MRH domain-containing protein" evidence="6">
    <location>
        <begin position="18"/>
        <end position="639"/>
    </location>
</feature>
<protein>
    <recommendedName>
        <fullName evidence="7">MRH domain-containing protein</fullName>
    </recommendedName>
</protein>
<dbReference type="PANTHER" id="PTHR15414:SF5">
    <property type="entry name" value="PROTEIN OS-9"/>
    <property type="match status" value="1"/>
</dbReference>
<dbReference type="STRING" id="10228.B3S8G7"/>
<feature type="domain" description="MRH" evidence="7">
    <location>
        <begin position="122"/>
        <end position="238"/>
    </location>
</feature>
<evidence type="ECO:0000256" key="4">
    <source>
        <dbReference type="ARBA" id="ARBA00023157"/>
    </source>
</evidence>
<dbReference type="GO" id="GO:0030970">
    <property type="term" value="P:retrograde protein transport, ER to cytosol"/>
    <property type="evidence" value="ECO:0000318"/>
    <property type="project" value="GO_Central"/>
</dbReference>
<dbReference type="AlphaFoldDB" id="B3S8G7"/>
<dbReference type="RefSeq" id="XP_002116592.1">
    <property type="nucleotide sequence ID" value="XM_002116556.1"/>
</dbReference>
<evidence type="ECO:0000313" key="8">
    <source>
        <dbReference type="EMBL" id="EDV20948.1"/>
    </source>
</evidence>
<keyword evidence="2 6" id="KW-0732">Signal</keyword>
<proteinExistence type="predicted"/>
<reference evidence="8 9" key="1">
    <citation type="journal article" date="2008" name="Nature">
        <title>The Trichoplax genome and the nature of placozoans.</title>
        <authorList>
            <person name="Srivastava M."/>
            <person name="Begovic E."/>
            <person name="Chapman J."/>
            <person name="Putnam N.H."/>
            <person name="Hellsten U."/>
            <person name="Kawashima T."/>
            <person name="Kuo A."/>
            <person name="Mitros T."/>
            <person name="Salamov A."/>
            <person name="Carpenter M.L."/>
            <person name="Signorovitch A.Y."/>
            <person name="Moreno M.A."/>
            <person name="Kamm K."/>
            <person name="Grimwood J."/>
            <person name="Schmutz J."/>
            <person name="Shapiro H."/>
            <person name="Grigoriev I.V."/>
            <person name="Buss L.W."/>
            <person name="Schierwater B."/>
            <person name="Dellaporta S.L."/>
            <person name="Rokhsar D.S."/>
        </authorList>
    </citation>
    <scope>NUCLEOTIDE SEQUENCE [LARGE SCALE GENOMIC DNA]</scope>
    <source>
        <strain evidence="8 9">Grell-BS-1999</strain>
    </source>
</reference>
<feature type="compositionally biased region" description="Basic and acidic residues" evidence="5">
    <location>
        <begin position="463"/>
        <end position="474"/>
    </location>
</feature>
<dbReference type="eggNOG" id="KOG3394">
    <property type="taxonomic scope" value="Eukaryota"/>
</dbReference>
<dbReference type="GeneID" id="6757742"/>